<sequence>MGSKAIADQKPHVVCVPSPGQSHIKAMLKLAQLLHHRGFHVTFVNTEFIHNRFLRTQGPNSLDGLADFQFETIPDGLPPPSDADHAATRDTSSNIEAIRKNFLTPFSDLLRKLNESSISNTCPPVTRIVSDGFMPFTITAGEELGIPVVLFFTIPACAFMAIKQLHALMEKFNLPPRKDDERSVTNEILDTVIDWIPGMKDMRLRDLPSFCSFRNVHDHVLFDFNMEVADRANKASAVIVQTFYDLEKHVLDALSIMHPHVFAIGPLQLLLNRIPEHPMKLFTSNLWKEDSECLQWLDSKPPNSVVYVNFGSVTVITPKQLVEFGMGLAESKHFFLWVIRPNLVVGESAVLPPEFAEKIKGKGLIASWCPQEELLNHPSIGGFLTHSGWNSTIESLSSGVPMLCWPFFGDQTTNCRYACKEWGIGMEIDNDVKGKEVEKLVRELMEGEKGKTMKRNVMEWKRLAHEATAPHGSSSIDLDNLVRLLLL</sequence>
<dbReference type="GO" id="GO:0080044">
    <property type="term" value="F:quercetin 7-O-glucosyltransferase activity"/>
    <property type="evidence" value="ECO:0007669"/>
    <property type="project" value="TreeGrafter"/>
</dbReference>
<dbReference type="KEGG" id="zju:107405262"/>
<dbReference type="CDD" id="cd03784">
    <property type="entry name" value="GT1_Gtf-like"/>
    <property type="match status" value="1"/>
</dbReference>
<dbReference type="GeneID" id="107405262"/>
<keyword evidence="3" id="KW-0328">Glycosyltransferase</keyword>
<dbReference type="PANTHER" id="PTHR11926">
    <property type="entry name" value="GLUCOSYL/GLUCURONOSYL TRANSFERASES"/>
    <property type="match status" value="1"/>
</dbReference>
<keyword evidence="5" id="KW-1185">Reference proteome</keyword>
<dbReference type="Pfam" id="PF00201">
    <property type="entry name" value="UDPGT"/>
    <property type="match status" value="1"/>
</dbReference>
<dbReference type="PANTHER" id="PTHR11926:SF1516">
    <property type="entry name" value="GLYCOSYLTRANSFERASE"/>
    <property type="match status" value="1"/>
</dbReference>
<dbReference type="GO" id="GO:0080043">
    <property type="term" value="F:quercetin 3-O-glucosyltransferase activity"/>
    <property type="evidence" value="ECO:0007669"/>
    <property type="project" value="TreeGrafter"/>
</dbReference>
<dbReference type="InterPro" id="IPR035595">
    <property type="entry name" value="UDP_glycos_trans_CS"/>
</dbReference>
<comment type="similarity">
    <text evidence="1 3">Belongs to the UDP-glycosyltransferase family.</text>
</comment>
<keyword evidence="2 3" id="KW-0808">Transferase</keyword>
<organism evidence="5 6">
    <name type="scientific">Ziziphus jujuba</name>
    <name type="common">Chinese jujube</name>
    <name type="synonym">Ziziphus sativa</name>
    <dbReference type="NCBI Taxonomy" id="326968"/>
    <lineage>
        <taxon>Eukaryota</taxon>
        <taxon>Viridiplantae</taxon>
        <taxon>Streptophyta</taxon>
        <taxon>Embryophyta</taxon>
        <taxon>Tracheophyta</taxon>
        <taxon>Spermatophyta</taxon>
        <taxon>Magnoliopsida</taxon>
        <taxon>eudicotyledons</taxon>
        <taxon>Gunneridae</taxon>
        <taxon>Pentapetalae</taxon>
        <taxon>rosids</taxon>
        <taxon>fabids</taxon>
        <taxon>Rosales</taxon>
        <taxon>Rhamnaceae</taxon>
        <taxon>Paliureae</taxon>
        <taxon>Ziziphus</taxon>
    </lineage>
</organism>
<reference evidence="6" key="1">
    <citation type="submission" date="2025-08" db="UniProtKB">
        <authorList>
            <consortium name="RefSeq"/>
        </authorList>
    </citation>
    <scope>IDENTIFICATION</scope>
    <source>
        <tissue evidence="6">Seedling</tissue>
    </source>
</reference>
<accession>A0A6P3YVD2</accession>
<gene>
    <name evidence="6" type="primary">LOC107405262</name>
</gene>
<dbReference type="SUPFAM" id="SSF53756">
    <property type="entry name" value="UDP-Glycosyltransferase/glycogen phosphorylase"/>
    <property type="match status" value="1"/>
</dbReference>
<dbReference type="Gene3D" id="3.40.50.2000">
    <property type="entry name" value="Glycogen Phosphorylase B"/>
    <property type="match status" value="2"/>
</dbReference>
<protein>
    <recommendedName>
        <fullName evidence="4">Glycosyltransferase</fullName>
        <ecNumber evidence="4">2.4.1.-</ecNumber>
    </recommendedName>
</protein>
<evidence type="ECO:0000256" key="3">
    <source>
        <dbReference type="RuleBase" id="RU003718"/>
    </source>
</evidence>
<evidence type="ECO:0000313" key="5">
    <source>
        <dbReference type="Proteomes" id="UP001652623"/>
    </source>
</evidence>
<evidence type="ECO:0000256" key="4">
    <source>
        <dbReference type="RuleBase" id="RU362057"/>
    </source>
</evidence>
<dbReference type="AlphaFoldDB" id="A0A6P3YVD2"/>
<dbReference type="EC" id="2.4.1.-" evidence="4"/>
<name>A0A6P3YVD2_ZIZJJ</name>
<dbReference type="SMR" id="A0A6P3YVD2"/>
<evidence type="ECO:0000256" key="1">
    <source>
        <dbReference type="ARBA" id="ARBA00009995"/>
    </source>
</evidence>
<dbReference type="InParanoid" id="A0A6P3YVD2"/>
<proteinExistence type="inferred from homology"/>
<dbReference type="RefSeq" id="XP_015867779.2">
    <property type="nucleotide sequence ID" value="XM_016012293.4"/>
</dbReference>
<evidence type="ECO:0000313" key="6">
    <source>
        <dbReference type="RefSeq" id="XP_015867779.2"/>
    </source>
</evidence>
<dbReference type="PROSITE" id="PS00375">
    <property type="entry name" value="UDPGT"/>
    <property type="match status" value="1"/>
</dbReference>
<dbReference type="Proteomes" id="UP001652623">
    <property type="component" value="Chromosome 4"/>
</dbReference>
<evidence type="ECO:0000256" key="2">
    <source>
        <dbReference type="ARBA" id="ARBA00022679"/>
    </source>
</evidence>
<dbReference type="InterPro" id="IPR002213">
    <property type="entry name" value="UDP_glucos_trans"/>
</dbReference>